<dbReference type="InterPro" id="IPR039425">
    <property type="entry name" value="RNA_pol_sigma-70-like"/>
</dbReference>
<dbReference type="Gene3D" id="1.10.10.10">
    <property type="entry name" value="Winged helix-like DNA-binding domain superfamily/Winged helix DNA-binding domain"/>
    <property type="match status" value="1"/>
</dbReference>
<dbReference type="InterPro" id="IPR013325">
    <property type="entry name" value="RNA_pol_sigma_r2"/>
</dbReference>
<organism evidence="7 8">
    <name type="scientific">Xanthocytophaga flava</name>
    <dbReference type="NCBI Taxonomy" id="3048013"/>
    <lineage>
        <taxon>Bacteria</taxon>
        <taxon>Pseudomonadati</taxon>
        <taxon>Bacteroidota</taxon>
        <taxon>Cytophagia</taxon>
        <taxon>Cytophagales</taxon>
        <taxon>Rhodocytophagaceae</taxon>
        <taxon>Xanthocytophaga</taxon>
    </lineage>
</organism>
<evidence type="ECO:0000313" key="8">
    <source>
        <dbReference type="Proteomes" id="UP001241110"/>
    </source>
</evidence>
<accession>A0AAE3U9I5</accession>
<dbReference type="InterPro" id="IPR036388">
    <property type="entry name" value="WH-like_DNA-bd_sf"/>
</dbReference>
<feature type="domain" description="RNA polymerase sigma factor 70 region 4 type 2" evidence="6">
    <location>
        <begin position="122"/>
        <end position="167"/>
    </location>
</feature>
<evidence type="ECO:0000259" key="6">
    <source>
        <dbReference type="Pfam" id="PF08281"/>
    </source>
</evidence>
<dbReference type="GO" id="GO:0003677">
    <property type="term" value="F:DNA binding"/>
    <property type="evidence" value="ECO:0007669"/>
    <property type="project" value="InterPro"/>
</dbReference>
<dbReference type="PANTHER" id="PTHR43133">
    <property type="entry name" value="RNA POLYMERASE ECF-TYPE SIGMA FACTO"/>
    <property type="match status" value="1"/>
</dbReference>
<evidence type="ECO:0000256" key="4">
    <source>
        <dbReference type="ARBA" id="ARBA00023163"/>
    </source>
</evidence>
<dbReference type="Gene3D" id="1.10.1740.10">
    <property type="match status" value="1"/>
</dbReference>
<dbReference type="InterPro" id="IPR014327">
    <property type="entry name" value="RNA_pol_sigma70_bacteroid"/>
</dbReference>
<dbReference type="RefSeq" id="WP_313985929.1">
    <property type="nucleotide sequence ID" value="NZ_JASJOS010000015.1"/>
</dbReference>
<dbReference type="InterPro" id="IPR014284">
    <property type="entry name" value="RNA_pol_sigma-70_dom"/>
</dbReference>
<dbReference type="SUPFAM" id="SSF88946">
    <property type="entry name" value="Sigma2 domain of RNA polymerase sigma factors"/>
    <property type="match status" value="1"/>
</dbReference>
<dbReference type="InterPro" id="IPR007627">
    <property type="entry name" value="RNA_pol_sigma70_r2"/>
</dbReference>
<dbReference type="Pfam" id="PF04542">
    <property type="entry name" value="Sigma70_r2"/>
    <property type="match status" value="1"/>
</dbReference>
<evidence type="ECO:0000256" key="3">
    <source>
        <dbReference type="ARBA" id="ARBA00023082"/>
    </source>
</evidence>
<dbReference type="NCBIfam" id="TIGR02937">
    <property type="entry name" value="sigma70-ECF"/>
    <property type="match status" value="1"/>
</dbReference>
<evidence type="ECO:0000256" key="1">
    <source>
        <dbReference type="ARBA" id="ARBA00010641"/>
    </source>
</evidence>
<dbReference type="NCBIfam" id="TIGR02985">
    <property type="entry name" value="Sig70_bacteroi1"/>
    <property type="match status" value="1"/>
</dbReference>
<comment type="similarity">
    <text evidence="1">Belongs to the sigma-70 factor family. ECF subfamily.</text>
</comment>
<evidence type="ECO:0000256" key="2">
    <source>
        <dbReference type="ARBA" id="ARBA00023015"/>
    </source>
</evidence>
<dbReference type="Proteomes" id="UP001241110">
    <property type="component" value="Unassembled WGS sequence"/>
</dbReference>
<dbReference type="AlphaFoldDB" id="A0AAE3U9I5"/>
<dbReference type="SUPFAM" id="SSF88659">
    <property type="entry name" value="Sigma3 and sigma4 domains of RNA polymerase sigma factors"/>
    <property type="match status" value="1"/>
</dbReference>
<keyword evidence="2" id="KW-0805">Transcription regulation</keyword>
<comment type="caution">
    <text evidence="7">The sequence shown here is derived from an EMBL/GenBank/DDBJ whole genome shotgun (WGS) entry which is preliminary data.</text>
</comment>
<dbReference type="GO" id="GO:0016987">
    <property type="term" value="F:sigma factor activity"/>
    <property type="evidence" value="ECO:0007669"/>
    <property type="project" value="UniProtKB-KW"/>
</dbReference>
<name>A0AAE3U9I5_9BACT</name>
<dbReference type="InterPro" id="IPR013249">
    <property type="entry name" value="RNA_pol_sigma70_r4_t2"/>
</dbReference>
<dbReference type="Pfam" id="PF08281">
    <property type="entry name" value="Sigma70_r4_2"/>
    <property type="match status" value="1"/>
</dbReference>
<protein>
    <submittedName>
        <fullName evidence="7">RNA polymerase sigma-70 factor</fullName>
    </submittedName>
</protein>
<dbReference type="PANTHER" id="PTHR43133:SF46">
    <property type="entry name" value="RNA POLYMERASE SIGMA-70 FACTOR ECF SUBFAMILY"/>
    <property type="match status" value="1"/>
</dbReference>
<reference evidence="7" key="1">
    <citation type="submission" date="2023-05" db="EMBL/GenBank/DDBJ databases">
        <authorList>
            <person name="Zhang X."/>
        </authorList>
    </citation>
    <scope>NUCLEOTIDE SEQUENCE</scope>
    <source>
        <strain evidence="7">YF14B1</strain>
    </source>
</reference>
<sequence>MESAYLNELFDRMRQGDRLALDKLYGHCYHRLCDFACQIVKSPDLAEEVVSDVFLLLWQKRKSLTIQTTLRAYLYSMVRNQALLYVRKENIYQPLADEFENTQAEYYNPLEALLFNELDFHIDSLINQLPEPDRLILRLKLSGLKYAEIAQAMELSEKTIEYRLSKSIDFLRKTYQKSK</sequence>
<keyword evidence="3" id="KW-0731">Sigma factor</keyword>
<proteinExistence type="inferred from homology"/>
<gene>
    <name evidence="7" type="ORF">QNI16_28720</name>
</gene>
<evidence type="ECO:0000313" key="7">
    <source>
        <dbReference type="EMBL" id="MDJ1484516.1"/>
    </source>
</evidence>
<dbReference type="GO" id="GO:0006352">
    <property type="term" value="P:DNA-templated transcription initiation"/>
    <property type="evidence" value="ECO:0007669"/>
    <property type="project" value="InterPro"/>
</dbReference>
<dbReference type="EMBL" id="JASJOS010000015">
    <property type="protein sequence ID" value="MDJ1484516.1"/>
    <property type="molecule type" value="Genomic_DNA"/>
</dbReference>
<feature type="domain" description="RNA polymerase sigma-70 region 2" evidence="5">
    <location>
        <begin position="24"/>
        <end position="89"/>
    </location>
</feature>
<keyword evidence="4" id="KW-0804">Transcription</keyword>
<evidence type="ECO:0000259" key="5">
    <source>
        <dbReference type="Pfam" id="PF04542"/>
    </source>
</evidence>
<dbReference type="InterPro" id="IPR013324">
    <property type="entry name" value="RNA_pol_sigma_r3/r4-like"/>
</dbReference>